<name>A0ACA9RCG0_9GLOM</name>
<gene>
    <name evidence="1" type="ORF">RPERSI_LOCUS18189</name>
</gene>
<dbReference type="Proteomes" id="UP000789920">
    <property type="component" value="Unassembled WGS sequence"/>
</dbReference>
<protein>
    <submittedName>
        <fullName evidence="1">15383_t:CDS:1</fullName>
    </submittedName>
</protein>
<proteinExistence type="predicted"/>
<accession>A0ACA9RCG0</accession>
<evidence type="ECO:0000313" key="2">
    <source>
        <dbReference type="Proteomes" id="UP000789920"/>
    </source>
</evidence>
<keyword evidence="2" id="KW-1185">Reference proteome</keyword>
<organism evidence="1 2">
    <name type="scientific">Racocetra persica</name>
    <dbReference type="NCBI Taxonomy" id="160502"/>
    <lineage>
        <taxon>Eukaryota</taxon>
        <taxon>Fungi</taxon>
        <taxon>Fungi incertae sedis</taxon>
        <taxon>Mucoromycota</taxon>
        <taxon>Glomeromycotina</taxon>
        <taxon>Glomeromycetes</taxon>
        <taxon>Diversisporales</taxon>
        <taxon>Gigasporaceae</taxon>
        <taxon>Racocetra</taxon>
    </lineage>
</organism>
<comment type="caution">
    <text evidence="1">The sequence shown here is derived from an EMBL/GenBank/DDBJ whole genome shotgun (WGS) entry which is preliminary data.</text>
</comment>
<sequence length="120" mass="14584">MIILKYFIKKNTYRTSYYKYYNFTEAQEIDTELFYKQNNKHLTIENLEESKKVHLITEKIITFQEKLTQINTKPKHYSETEQIRRKLQQLEGLLLKELEYIFYNITPPKLAKEKLSGPNE</sequence>
<feature type="non-terminal residue" evidence="1">
    <location>
        <position position="120"/>
    </location>
</feature>
<reference evidence="1" key="1">
    <citation type="submission" date="2021-06" db="EMBL/GenBank/DDBJ databases">
        <authorList>
            <person name="Kallberg Y."/>
            <person name="Tangrot J."/>
            <person name="Rosling A."/>
        </authorList>
    </citation>
    <scope>NUCLEOTIDE SEQUENCE</scope>
    <source>
        <strain evidence="1">MA461A</strain>
    </source>
</reference>
<dbReference type="EMBL" id="CAJVQC010047784">
    <property type="protein sequence ID" value="CAG8785251.1"/>
    <property type="molecule type" value="Genomic_DNA"/>
</dbReference>
<evidence type="ECO:0000313" key="1">
    <source>
        <dbReference type="EMBL" id="CAG8785251.1"/>
    </source>
</evidence>